<dbReference type="GO" id="GO:1903599">
    <property type="term" value="P:positive regulation of autophagy of mitochondrion"/>
    <property type="evidence" value="ECO:0007669"/>
    <property type="project" value="UniProtKB-UniRule"/>
</dbReference>
<feature type="region of interest" description="Disordered" evidence="8">
    <location>
        <begin position="1640"/>
        <end position="1732"/>
    </location>
</feature>
<keyword evidence="12" id="KW-1185">Reference proteome</keyword>
<evidence type="ECO:0000256" key="4">
    <source>
        <dbReference type="ARBA" id="ARBA00023006"/>
    </source>
</evidence>
<feature type="compositionally biased region" description="Low complexity" evidence="8">
    <location>
        <begin position="1493"/>
        <end position="1517"/>
    </location>
</feature>
<keyword evidence="5 7" id="KW-0175">Coiled coil</keyword>
<reference evidence="11" key="1">
    <citation type="journal article" date="2020" name="Fungal Divers.">
        <title>Resolving the Mortierellaceae phylogeny through synthesis of multi-gene phylogenetics and phylogenomics.</title>
        <authorList>
            <person name="Vandepol N."/>
            <person name="Liber J."/>
            <person name="Desiro A."/>
            <person name="Na H."/>
            <person name="Kennedy M."/>
            <person name="Barry K."/>
            <person name="Grigoriev I.V."/>
            <person name="Miller A.N."/>
            <person name="O'Donnell K."/>
            <person name="Stajich J.E."/>
            <person name="Bonito G."/>
        </authorList>
    </citation>
    <scope>NUCLEOTIDE SEQUENCE</scope>
    <source>
        <strain evidence="11">REB-010B</strain>
    </source>
</reference>
<feature type="region of interest" description="Disordered" evidence="8">
    <location>
        <begin position="1387"/>
        <end position="1411"/>
    </location>
</feature>
<protein>
    <recommendedName>
        <fullName evidence="6">Autophagy-related protein 11</fullName>
    </recommendedName>
</protein>
<dbReference type="Pfam" id="PF04108">
    <property type="entry name" value="ATG17_like"/>
    <property type="match status" value="1"/>
</dbReference>
<dbReference type="InterPro" id="IPR040040">
    <property type="entry name" value="ATG11"/>
</dbReference>
<evidence type="ECO:0000256" key="5">
    <source>
        <dbReference type="ARBA" id="ARBA00023054"/>
    </source>
</evidence>
<evidence type="ECO:0000259" key="10">
    <source>
        <dbReference type="Pfam" id="PF10377"/>
    </source>
</evidence>
<dbReference type="GO" id="GO:0034045">
    <property type="term" value="C:phagophore assembly site membrane"/>
    <property type="evidence" value="ECO:0007669"/>
    <property type="project" value="UniProtKB-SubCell"/>
</dbReference>
<keyword evidence="6" id="KW-0926">Vacuole</keyword>
<feature type="compositionally biased region" description="Low complexity" evidence="8">
    <location>
        <begin position="1397"/>
        <end position="1410"/>
    </location>
</feature>
<sequence length="1732" mass="191570">MKLYRAETGKRVQIPQLRPNDGLDILRLAIEKATRIPQASQILMTSDGLQLKPDMMFDAITSTGKDEYTIMVYNREVLTTDIRGSILTLTEQAKTEPTIAPLSASQLQPIALPARPNSPTENREWGVQFQRIFEAYVNNVLAYYKAIVSHAAVCERIMEELRVQSLAVQVALTNLDAHSRSVLETFEKFNAIAVKEFTKQARLLQSFPRDIEALRQIKVHPALLPADSPERYISDFIPTDKLVVWAERCREIHEGLLRDGKDLSQSVKEVQDGTVAIRSNSGINLEQLEDAMSDILQTLEQQSQIRERVVRDQSRVKERLAEISKAAGFSGSASTLEALVQLANVYVSDYLDSSRHADEMLRDKLSIFISAKRSQTANLISQLMHISKLQSTIASIPPSLSNLDESLRKRDADFSQLVYVQRIPIAYGALVVEIVRRREYSKLLLQKSQQLAEVMSRFRQLEQRRRDSFRTEVSKFVPVVVPGLEDVPPYCEINALNTRDRLPSFTREHVAEFERLVNQLSIGLGAHDGNESHMLNAEQSTTGTSSITSGQETNQDGLSKLRLTLTKMTAQMDIMGGEFDRILEKSFLTERVLRLEEENARLKADISRADIQQRSGTPQLAQYSYSRHGTSAGGVGGSTGQGSTTTIAAGGLSTNPPSSPKLSRQPSRGSSSTPAAHRAESEEQQLILQQQMQQNQRLTKENTELTTKTKAYEARIRSLEETLYQNFRAGPNTDSSVSSKDSRHQQVPMSPVSDQPWKSPEDIQAARSQSLAKERERKQDEERLLSQDQELQEAYQKLEQAEARLQDQSDVETGLRQELIELRQELMELQLQSAALEDASNDDKSADILAAERMTERLDEELKDMTLKYEQLLQEHDSHRTVHKDIVAQLEDQKQRVTDALEEEQKAKEEYERLRSSHTNLEEDHEILSKAHAEVQQAKDDLAKQAEKVMQEYDILSETLKTLSKDNETLKEAHADIQRARDDLAQEATDLSAKHADTQKTRDELAQQVETLRQQISDLESQREAYKVDVNLRLEEAKTMVRRAEEDWKKKSRLLDQMERATQDLTQPIQDAFGGLGLEEMSSDIADLDQVRERILEIVQGIQALVSKHHTALSELEKAHKDHVTELQKERVAGEDSLNAALAELRKSSQEAETDTAALRKRLASTTTQPKEESDDVLVLLSTLALDLGISLPTLSAMVVSPDLAYPSSSVLLDTSEKQETQVEGSESRAKSDSNLHSHRSSSVIISSSSGTSRSSSTTIPLSKEILQTFDFKDLNVAETTALIKKKLLDTEHLLRRWQRECKHLKEKYNRASTEAHEKIAFRNFKVDDLTLFLPTRNSISKPWAAFNINFPHYFLQMTPSMANQLKNREWIVARITSITEAIVDKRLEEDEDENESGVTSSSSSVNTVSPHNPFGLADGVKYYLLEATSWNGSHGHGHSKASSSYHSSSSREARSSKIRHHASTSALNDISESSSSSRRDQESVRGSKDEFTSSFTLSTSQLPPTGQSGTSTTVAPSTSATTVLTSAAAATAPATSTATASTRNSLVGAPGPAPISIPHQPHQSAATNALRAISSSVGSTGSGGSGSISSLLAHHLGSGSVSGSTSALVASSPPRTMILSSSSHITGVSTVSAMGTTVGTVGSGGGGNGPSSPSLGSSAVFGSSSSVSNAPVHPSRLSMSSNRDDMDQLAVFATDEDQEQDRQRQQQQQQQQRDAIHRTTSSSSTWHQGGM</sequence>
<feature type="compositionally biased region" description="Low complexity" evidence="8">
    <location>
        <begin position="1530"/>
        <end position="1543"/>
    </location>
</feature>
<evidence type="ECO:0000256" key="8">
    <source>
        <dbReference type="SAM" id="MobiDB-lite"/>
    </source>
</evidence>
<name>A0A9P6RTH9_9FUNG</name>
<comment type="function">
    <text evidence="6">Involved in cytoplasm to vacuole transport (Cvt), pexophagy, mitophagy and nucleophagy. Recruits mitochondria for their selective degradation via autophagy (mitophagy) during starvation. Works as scaffold proteins that recruit ATG proteins to the pre-autophagosome (PAS), the site of vesicle/autophagosome formation. Required for the Cvt vesicles completion.</text>
</comment>
<dbReference type="GO" id="GO:0005774">
    <property type="term" value="C:vacuolar membrane"/>
    <property type="evidence" value="ECO:0007669"/>
    <property type="project" value="UniProtKB-SubCell"/>
</dbReference>
<dbReference type="InterPro" id="IPR019460">
    <property type="entry name" value="Atg11_C"/>
</dbReference>
<keyword evidence="4 6" id="KW-0072">Autophagy</keyword>
<evidence type="ECO:0000313" key="11">
    <source>
        <dbReference type="EMBL" id="KAG0327519.1"/>
    </source>
</evidence>
<keyword evidence="6" id="KW-0472">Membrane</keyword>
<feature type="region of interest" description="Disordered" evidence="8">
    <location>
        <begin position="726"/>
        <end position="783"/>
    </location>
</feature>
<feature type="compositionally biased region" description="Low complexity" evidence="8">
    <location>
        <begin position="641"/>
        <end position="651"/>
    </location>
</feature>
<dbReference type="PANTHER" id="PTHR13222:SF1">
    <property type="entry name" value="RB1-INDUCIBLE COILED-COIL PROTEIN 1"/>
    <property type="match status" value="1"/>
</dbReference>
<feature type="region of interest" description="Disordered" evidence="8">
    <location>
        <begin position="626"/>
        <end position="706"/>
    </location>
</feature>
<dbReference type="EMBL" id="JAAAIP010000054">
    <property type="protein sequence ID" value="KAG0327519.1"/>
    <property type="molecule type" value="Genomic_DNA"/>
</dbReference>
<dbReference type="GO" id="GO:0034727">
    <property type="term" value="P:piecemeal microautophagy of the nucleus"/>
    <property type="evidence" value="ECO:0007669"/>
    <property type="project" value="TreeGrafter"/>
</dbReference>
<feature type="compositionally biased region" description="Basic and acidic residues" evidence="8">
    <location>
        <begin position="1215"/>
        <end position="1236"/>
    </location>
</feature>
<dbReference type="GO" id="GO:0015031">
    <property type="term" value="P:protein transport"/>
    <property type="evidence" value="ECO:0007669"/>
    <property type="project" value="UniProtKB-KW"/>
</dbReference>
<comment type="caution">
    <text evidence="11">The sequence shown here is derived from an EMBL/GenBank/DDBJ whole genome shotgun (WGS) entry which is preliminary data.</text>
</comment>
<dbReference type="GO" id="GO:0019901">
    <property type="term" value="F:protein kinase binding"/>
    <property type="evidence" value="ECO:0007669"/>
    <property type="project" value="TreeGrafter"/>
</dbReference>
<dbReference type="GO" id="GO:0061709">
    <property type="term" value="P:reticulophagy"/>
    <property type="evidence" value="ECO:0007669"/>
    <property type="project" value="TreeGrafter"/>
</dbReference>
<feature type="domain" description="Autophagy-related protein 11 C-terminal" evidence="10">
    <location>
        <begin position="1284"/>
        <end position="1429"/>
    </location>
</feature>
<organism evidence="11 12">
    <name type="scientific">Dissophora globulifera</name>
    <dbReference type="NCBI Taxonomy" id="979702"/>
    <lineage>
        <taxon>Eukaryota</taxon>
        <taxon>Fungi</taxon>
        <taxon>Fungi incertae sedis</taxon>
        <taxon>Mucoromycota</taxon>
        <taxon>Mortierellomycotina</taxon>
        <taxon>Mortierellomycetes</taxon>
        <taxon>Mortierellales</taxon>
        <taxon>Mortierellaceae</taxon>
        <taxon>Dissophora</taxon>
    </lineage>
</organism>
<dbReference type="GO" id="GO:1990316">
    <property type="term" value="C:Atg1/ULK1 kinase complex"/>
    <property type="evidence" value="ECO:0007669"/>
    <property type="project" value="TreeGrafter"/>
</dbReference>
<dbReference type="Proteomes" id="UP000738325">
    <property type="component" value="Unassembled WGS sequence"/>
</dbReference>
<feature type="compositionally biased region" description="Polar residues" evidence="8">
    <location>
        <begin position="652"/>
        <end position="674"/>
    </location>
</feature>
<dbReference type="GO" id="GO:0034517">
    <property type="term" value="P:ribophagy"/>
    <property type="evidence" value="ECO:0007669"/>
    <property type="project" value="TreeGrafter"/>
</dbReference>
<dbReference type="GO" id="GO:0060090">
    <property type="term" value="F:molecular adaptor activity"/>
    <property type="evidence" value="ECO:0007669"/>
    <property type="project" value="TreeGrafter"/>
</dbReference>
<evidence type="ECO:0000256" key="1">
    <source>
        <dbReference type="ARBA" id="ARBA00009729"/>
    </source>
</evidence>
<gene>
    <name evidence="11" type="primary">ATG11</name>
    <name evidence="11" type="ORF">BGZ99_007477</name>
</gene>
<proteinExistence type="inferred from homology"/>
<evidence type="ECO:0000259" key="9">
    <source>
        <dbReference type="Pfam" id="PF04108"/>
    </source>
</evidence>
<feature type="compositionally biased region" description="Basic and acidic residues" evidence="8">
    <location>
        <begin position="1478"/>
        <end position="1492"/>
    </location>
</feature>
<accession>A0A9P6RTH9</accession>
<evidence type="ECO:0000256" key="6">
    <source>
        <dbReference type="RuleBase" id="RU367075"/>
    </source>
</evidence>
<keyword evidence="3 6" id="KW-0653">Protein transport</keyword>
<feature type="compositionally biased region" description="Low complexity" evidence="8">
    <location>
        <begin position="684"/>
        <end position="697"/>
    </location>
</feature>
<feature type="compositionally biased region" description="Gly residues" evidence="8">
    <location>
        <begin position="631"/>
        <end position="640"/>
    </location>
</feature>
<feature type="coiled-coil region" evidence="7">
    <location>
        <begin position="1288"/>
        <end position="1315"/>
    </location>
</feature>
<evidence type="ECO:0000313" key="12">
    <source>
        <dbReference type="Proteomes" id="UP000738325"/>
    </source>
</evidence>
<comment type="subcellular location">
    <subcellularLocation>
        <location evidence="6">Preautophagosomal structure membrane</location>
        <topology evidence="6">Peripheral membrane protein</topology>
    </subcellularLocation>
    <subcellularLocation>
        <location evidence="6">Vacuole membrane</location>
        <topology evidence="6">Peripheral membrane protein</topology>
    </subcellularLocation>
    <text evidence="6">During pexophagy, accumulates in the vacuolar membrane region, where the peroxisomes contact the vacuole.</text>
</comment>
<dbReference type="OrthoDB" id="447953at2759"/>
<comment type="similarity">
    <text evidence="1 6">Belongs to the ATG11 family.</text>
</comment>
<feature type="domain" description="Autophagy protein ATG17-like" evidence="9">
    <location>
        <begin position="150"/>
        <end position="476"/>
    </location>
</feature>
<evidence type="ECO:0000256" key="7">
    <source>
        <dbReference type="SAM" id="Coils"/>
    </source>
</evidence>
<dbReference type="GO" id="GO:0000422">
    <property type="term" value="P:autophagy of mitochondrion"/>
    <property type="evidence" value="ECO:0007669"/>
    <property type="project" value="TreeGrafter"/>
</dbReference>
<feature type="compositionally biased region" description="Polar residues" evidence="8">
    <location>
        <begin position="1719"/>
        <end position="1732"/>
    </location>
</feature>
<keyword evidence="2 6" id="KW-0813">Transport</keyword>
<dbReference type="GO" id="GO:0000045">
    <property type="term" value="P:autophagosome assembly"/>
    <property type="evidence" value="ECO:0007669"/>
    <property type="project" value="UniProtKB-UniRule"/>
</dbReference>
<feature type="compositionally biased region" description="Basic and acidic residues" evidence="8">
    <location>
        <begin position="772"/>
        <end position="783"/>
    </location>
</feature>
<evidence type="ECO:0000256" key="3">
    <source>
        <dbReference type="ARBA" id="ARBA00022927"/>
    </source>
</evidence>
<feature type="compositionally biased region" description="Low complexity" evidence="8">
    <location>
        <begin position="1241"/>
        <end position="1258"/>
    </location>
</feature>
<comment type="subunit">
    <text evidence="6">Homodimer.</text>
</comment>
<feature type="region of interest" description="Disordered" evidence="8">
    <location>
        <begin position="1434"/>
        <end position="1517"/>
    </location>
</feature>
<dbReference type="PANTHER" id="PTHR13222">
    <property type="entry name" value="RB1-INDUCIBLE COILED-COIL"/>
    <property type="match status" value="1"/>
</dbReference>
<feature type="region of interest" description="Disordered" evidence="8">
    <location>
        <begin position="1530"/>
        <end position="1570"/>
    </location>
</feature>
<feature type="region of interest" description="Disordered" evidence="8">
    <location>
        <begin position="1211"/>
        <end position="1258"/>
    </location>
</feature>
<evidence type="ECO:0000256" key="2">
    <source>
        <dbReference type="ARBA" id="ARBA00022448"/>
    </source>
</evidence>
<dbReference type="InterPro" id="IPR045326">
    <property type="entry name" value="ATG17-like_dom"/>
</dbReference>
<feature type="coiled-coil region" evidence="7">
    <location>
        <begin position="585"/>
        <end position="612"/>
    </location>
</feature>
<feature type="compositionally biased region" description="Low complexity" evidence="8">
    <location>
        <begin position="1651"/>
        <end position="1673"/>
    </location>
</feature>
<feature type="coiled-coil region" evidence="7">
    <location>
        <begin position="1135"/>
        <end position="1162"/>
    </location>
</feature>
<dbReference type="Pfam" id="PF10377">
    <property type="entry name" value="ATG11"/>
    <property type="match status" value="1"/>
</dbReference>